<organism evidence="3 4">
    <name type="scientific">Pseudoxanthomonas composti</name>
    <dbReference type="NCBI Taxonomy" id="2137479"/>
    <lineage>
        <taxon>Bacteria</taxon>
        <taxon>Pseudomonadati</taxon>
        <taxon>Pseudomonadota</taxon>
        <taxon>Gammaproteobacteria</taxon>
        <taxon>Lysobacterales</taxon>
        <taxon>Lysobacteraceae</taxon>
        <taxon>Pseudoxanthomonas</taxon>
    </lineage>
</organism>
<dbReference type="Proteomes" id="UP000289784">
    <property type="component" value="Unassembled WGS sequence"/>
</dbReference>
<evidence type="ECO:0000313" key="3">
    <source>
        <dbReference type="EMBL" id="RXR07163.1"/>
    </source>
</evidence>
<evidence type="ECO:0000256" key="2">
    <source>
        <dbReference type="SAM" id="SignalP"/>
    </source>
</evidence>
<gene>
    <name evidence="3" type="ORF">EPA99_04375</name>
</gene>
<accession>A0A4Q1JYD2</accession>
<dbReference type="EMBL" id="SAWZ01000002">
    <property type="protein sequence ID" value="RXR07163.1"/>
    <property type="molecule type" value="Genomic_DNA"/>
</dbReference>
<reference evidence="3 4" key="1">
    <citation type="submission" date="2019-01" db="EMBL/GenBank/DDBJ databases">
        <title>Pseudoxanthomonas composti sp. nov., isolated from compost.</title>
        <authorList>
            <person name="Yang G."/>
        </authorList>
    </citation>
    <scope>NUCLEOTIDE SEQUENCE [LARGE SCALE GENOMIC DNA]</scope>
    <source>
        <strain evidence="3 4">GSS15</strain>
    </source>
</reference>
<dbReference type="AlphaFoldDB" id="A0A4Q1JYD2"/>
<dbReference type="RefSeq" id="WP_129469978.1">
    <property type="nucleotide sequence ID" value="NZ_SAWZ01000002.1"/>
</dbReference>
<evidence type="ECO:0008006" key="5">
    <source>
        <dbReference type="Google" id="ProtNLM"/>
    </source>
</evidence>
<name>A0A4Q1JYD2_9GAMM</name>
<feature type="region of interest" description="Disordered" evidence="1">
    <location>
        <begin position="20"/>
        <end position="65"/>
    </location>
</feature>
<keyword evidence="4" id="KW-1185">Reference proteome</keyword>
<protein>
    <recommendedName>
        <fullName evidence="5">Lipoprotein</fullName>
    </recommendedName>
</protein>
<sequence length="65" mass="6552">MRLLTLLTPLALGLVLSACNESSAPSHAEPPPEHLPPPAEKAPPSDAPAPDASPANPPKEEGAKG</sequence>
<feature type="compositionally biased region" description="Pro residues" evidence="1">
    <location>
        <begin position="33"/>
        <end position="47"/>
    </location>
</feature>
<dbReference type="PROSITE" id="PS51257">
    <property type="entry name" value="PROKAR_LIPOPROTEIN"/>
    <property type="match status" value="1"/>
</dbReference>
<comment type="caution">
    <text evidence="3">The sequence shown here is derived from an EMBL/GenBank/DDBJ whole genome shotgun (WGS) entry which is preliminary data.</text>
</comment>
<keyword evidence="2" id="KW-0732">Signal</keyword>
<evidence type="ECO:0000256" key="1">
    <source>
        <dbReference type="SAM" id="MobiDB-lite"/>
    </source>
</evidence>
<evidence type="ECO:0000313" key="4">
    <source>
        <dbReference type="Proteomes" id="UP000289784"/>
    </source>
</evidence>
<feature type="signal peptide" evidence="2">
    <location>
        <begin position="1"/>
        <end position="28"/>
    </location>
</feature>
<feature type="chain" id="PRO_5020444182" description="Lipoprotein" evidence="2">
    <location>
        <begin position="29"/>
        <end position="65"/>
    </location>
</feature>
<proteinExistence type="predicted"/>